<proteinExistence type="predicted"/>
<comment type="caution">
    <text evidence="1">The sequence shown here is derived from an EMBL/GenBank/DDBJ whole genome shotgun (WGS) entry which is preliminary data.</text>
</comment>
<protein>
    <submittedName>
        <fullName evidence="1">Uncharacterized protein</fullName>
    </submittedName>
</protein>
<dbReference type="EMBL" id="JAHWZX010000002">
    <property type="protein sequence ID" value="MBW4329808.1"/>
    <property type="molecule type" value="Genomic_DNA"/>
</dbReference>
<organism evidence="1 2">
    <name type="scientific">Stakelama flava</name>
    <dbReference type="NCBI Taxonomy" id="2860338"/>
    <lineage>
        <taxon>Bacteria</taxon>
        <taxon>Pseudomonadati</taxon>
        <taxon>Pseudomonadota</taxon>
        <taxon>Alphaproteobacteria</taxon>
        <taxon>Sphingomonadales</taxon>
        <taxon>Sphingomonadaceae</taxon>
        <taxon>Stakelama</taxon>
    </lineage>
</organism>
<reference evidence="1 2" key="1">
    <citation type="submission" date="2021-07" db="EMBL/GenBank/DDBJ databases">
        <title>Stakelama flava sp. nov., a novel endophytic bacterium isolated from branch of Kandelia candel.</title>
        <authorList>
            <person name="Tuo L."/>
        </authorList>
    </citation>
    <scope>NUCLEOTIDE SEQUENCE [LARGE SCALE GENOMIC DNA]</scope>
    <source>
        <strain evidence="1 2">CBK3Z-3</strain>
    </source>
</reference>
<sequence length="79" mass="8237">MISIFVAMALPAPAALCHPEPMKAIACTRNRDTPVVRAVTPACHPDPAKARTCAAAGLLARADMPDRDAGGRVQSRGDD</sequence>
<keyword evidence="2" id="KW-1185">Reference proteome</keyword>
<dbReference type="Proteomes" id="UP001197214">
    <property type="component" value="Unassembled WGS sequence"/>
</dbReference>
<accession>A0ABS6XHX1</accession>
<evidence type="ECO:0000313" key="2">
    <source>
        <dbReference type="Proteomes" id="UP001197214"/>
    </source>
</evidence>
<name>A0ABS6XHX1_9SPHN</name>
<gene>
    <name evidence="1" type="ORF">KY084_02825</name>
</gene>
<dbReference type="RefSeq" id="WP_219236917.1">
    <property type="nucleotide sequence ID" value="NZ_JAHWZX010000002.1"/>
</dbReference>
<evidence type="ECO:0000313" key="1">
    <source>
        <dbReference type="EMBL" id="MBW4329808.1"/>
    </source>
</evidence>